<dbReference type="InterPro" id="IPR054058">
    <property type="entry name" value="HTH_67"/>
</dbReference>
<dbReference type="OrthoDB" id="157052at2"/>
<dbReference type="EMBL" id="BJYX01000001">
    <property type="protein sequence ID" value="GEO28432.1"/>
    <property type="molecule type" value="Genomic_DNA"/>
</dbReference>
<evidence type="ECO:0008006" key="3">
    <source>
        <dbReference type="Google" id="ProtNLM"/>
    </source>
</evidence>
<organism evidence="1 2">
    <name type="scientific">Terrabacter aerolatus</name>
    <dbReference type="NCBI Taxonomy" id="422442"/>
    <lineage>
        <taxon>Bacteria</taxon>
        <taxon>Bacillati</taxon>
        <taxon>Actinomycetota</taxon>
        <taxon>Actinomycetes</taxon>
        <taxon>Micrococcales</taxon>
        <taxon>Intrasporangiaceae</taxon>
        <taxon>Terrabacter</taxon>
    </lineage>
</organism>
<dbReference type="Pfam" id="PF21863">
    <property type="entry name" value="HTH_67"/>
    <property type="match status" value="1"/>
</dbReference>
<protein>
    <recommendedName>
        <fullName evidence="3">SalK</fullName>
    </recommendedName>
</protein>
<comment type="caution">
    <text evidence="1">The sequence shown here is derived from an EMBL/GenBank/DDBJ whole genome shotgun (WGS) entry which is preliminary data.</text>
</comment>
<proteinExistence type="predicted"/>
<dbReference type="Proteomes" id="UP000321534">
    <property type="component" value="Unassembled WGS sequence"/>
</dbReference>
<evidence type="ECO:0000313" key="1">
    <source>
        <dbReference type="EMBL" id="GEO28432.1"/>
    </source>
</evidence>
<evidence type="ECO:0000313" key="2">
    <source>
        <dbReference type="Proteomes" id="UP000321534"/>
    </source>
</evidence>
<dbReference type="RefSeq" id="WP_147062559.1">
    <property type="nucleotide sequence ID" value="NZ_BAAARO010000025.1"/>
</dbReference>
<name>A0A512CW40_9MICO</name>
<reference evidence="1 2" key="1">
    <citation type="submission" date="2019-07" db="EMBL/GenBank/DDBJ databases">
        <title>Whole genome shotgun sequence of Terrabacter aerolatus NBRC 106305.</title>
        <authorList>
            <person name="Hosoyama A."/>
            <person name="Uohara A."/>
            <person name="Ohji S."/>
            <person name="Ichikawa N."/>
        </authorList>
    </citation>
    <scope>NUCLEOTIDE SEQUENCE [LARGE SCALE GENOMIC DNA]</scope>
    <source>
        <strain evidence="1 2">NBRC 106305</strain>
    </source>
</reference>
<keyword evidence="2" id="KW-1185">Reference proteome</keyword>
<dbReference type="AlphaFoldDB" id="A0A512CW40"/>
<dbReference type="NCBIfam" id="NF047719">
    <property type="entry name" value="SCO6745_fam_HTH"/>
    <property type="match status" value="1"/>
</dbReference>
<sequence>MTLPADDLELIRASRQAWGALETVHVLGYFADEVREAYVALGLHPRLSYFAARSAAFGAVGPEVPTATFYVFAPWLHAKALPASWAVATPDRVQQARRDAMSVVLDRVVGDTDVSELLDLVRTVCAGLTSHGRPLYAAHAGLAWPDEPRLALWHATTLVREHRGDGHVAALLRAGLDPVESIVVGGIFSRNTDFMRSSRGWSDEEWAAATSRLTERGLVDGDSLTEEGLAFRKDLERETDRMALEGWAHLGLEGTRRVAELAAPLRTAALGSGILPGWISSRG</sequence>
<accession>A0A512CW40</accession>
<gene>
    <name evidence="1" type="ORF">TAE01_02420</name>
</gene>